<evidence type="ECO:0000313" key="1">
    <source>
        <dbReference type="EMBL" id="AZK44773.1"/>
    </source>
</evidence>
<dbReference type="Proteomes" id="UP000278804">
    <property type="component" value="Chromosome"/>
</dbReference>
<dbReference type="CDD" id="cd11614">
    <property type="entry name" value="SAF_CpaB_FlgA_like"/>
    <property type="match status" value="1"/>
</dbReference>
<dbReference type="AlphaFoldDB" id="A0A3Q8S8C8"/>
<evidence type="ECO:0000313" key="2">
    <source>
        <dbReference type="Proteomes" id="UP000278804"/>
    </source>
</evidence>
<reference evidence="1 2" key="1">
    <citation type="journal article" date="2020" name="Int. J. Syst. Evol. Microbiol.">
        <title>Description of Erysipelothrix piscisicarius sp. nov., an emergent fish pathogen, and assessment of virulence using a tiger barb (Puntigrus tetrazona) infection model.</title>
        <authorList>
            <person name="Pomaranski E.K."/>
            <person name="Griffin M.J."/>
            <person name="Camus A.C."/>
            <person name="Armwood A.R."/>
            <person name="Shelley J."/>
            <person name="Waldbieser G.C."/>
            <person name="LaFrentz B.R."/>
            <person name="Garcia J.C."/>
            <person name="Yanong R."/>
            <person name="Soto E."/>
        </authorList>
    </citation>
    <scope>NUCLEOTIDE SEQUENCE [LARGE SCALE GENOMIC DNA]</scope>
    <source>
        <strain evidence="1 2">15TAL0474</strain>
    </source>
</reference>
<keyword evidence="2" id="KW-1185">Reference proteome</keyword>
<name>A0A3Q8S8C8_9FIRM</name>
<dbReference type="EMBL" id="CP034234">
    <property type="protein sequence ID" value="AZK44773.1"/>
    <property type="molecule type" value="Genomic_DNA"/>
</dbReference>
<protein>
    <submittedName>
        <fullName evidence="1">Uncharacterized protein</fullName>
    </submittedName>
</protein>
<sequence>MLGSLVEIMTRIRCQFEKVYRLNTDLVQREKIEAHHLEEISIPKKILNETMIRTKENIVGRYVRLGHTLYKGQILDRRDFEHFDDSQGKSLLLLEPEEVLMSAEASMVNTGGNLLRAGDYVNLSVRVREFDGSGKIIPLLKGVRIVNVRDRDGHEIEAGKQPNVLSFAIPQKLENIVHKALEMGDLSVVICSGIPHVINDLQKEVVEHFNINL</sequence>
<proteinExistence type="predicted"/>
<accession>A0A3Q8S8C8</accession>
<dbReference type="KEGG" id="eri:EEI45_08315"/>
<organism evidence="1 2">
    <name type="scientific">Erysipelothrix piscisicarius</name>
    <dbReference type="NCBI Taxonomy" id="2485784"/>
    <lineage>
        <taxon>Bacteria</taxon>
        <taxon>Bacillati</taxon>
        <taxon>Bacillota</taxon>
        <taxon>Erysipelotrichia</taxon>
        <taxon>Erysipelotrichales</taxon>
        <taxon>Erysipelotrichaceae</taxon>
        <taxon>Erysipelothrix</taxon>
    </lineage>
</organism>
<gene>
    <name evidence="1" type="ORF">EEI45_08315</name>
</gene>